<comment type="subunit">
    <text evidence="3 9">Tetramer of two alpha and two beta chains.</text>
</comment>
<comment type="pathway">
    <text evidence="2 9">Amino-acid biosynthesis; L-tryptophan biosynthesis; L-tryptophan from chorismate: step 5/5.</text>
</comment>
<dbReference type="InterPro" id="IPR018204">
    <property type="entry name" value="Trp_synthase_alpha_AS"/>
</dbReference>
<keyword evidence="12" id="KW-1185">Reference proteome</keyword>
<dbReference type="EC" id="4.2.1.20" evidence="9"/>
<dbReference type="PANTHER" id="PTHR43406:SF1">
    <property type="entry name" value="TRYPTOPHAN SYNTHASE ALPHA CHAIN, CHLOROPLASTIC"/>
    <property type="match status" value="1"/>
</dbReference>
<dbReference type="CDD" id="cd04724">
    <property type="entry name" value="Tryptophan_synthase_alpha"/>
    <property type="match status" value="1"/>
</dbReference>
<dbReference type="InterPro" id="IPR013785">
    <property type="entry name" value="Aldolase_TIM"/>
</dbReference>
<dbReference type="EMBL" id="QJSX01000004">
    <property type="protein sequence ID" value="PYE54975.1"/>
    <property type="molecule type" value="Genomic_DNA"/>
</dbReference>
<evidence type="ECO:0000256" key="7">
    <source>
        <dbReference type="ARBA" id="ARBA00023239"/>
    </source>
</evidence>
<comment type="caution">
    <text evidence="11">The sequence shown here is derived from an EMBL/GenBank/DDBJ whole genome shotgun (WGS) entry which is preliminary data.</text>
</comment>
<feature type="active site" description="Proton acceptor" evidence="9">
    <location>
        <position position="53"/>
    </location>
</feature>
<keyword evidence="7 9" id="KW-0456">Lyase</keyword>
<evidence type="ECO:0000256" key="2">
    <source>
        <dbReference type="ARBA" id="ARBA00004733"/>
    </source>
</evidence>
<dbReference type="GO" id="GO:0005829">
    <property type="term" value="C:cytosol"/>
    <property type="evidence" value="ECO:0007669"/>
    <property type="project" value="TreeGrafter"/>
</dbReference>
<evidence type="ECO:0000313" key="11">
    <source>
        <dbReference type="EMBL" id="PYE54975.1"/>
    </source>
</evidence>
<keyword evidence="4 9" id="KW-0028">Amino-acid biosynthesis</keyword>
<organism evidence="11 12">
    <name type="scientific">Deinococcus yavapaiensis KR-236</name>
    <dbReference type="NCBI Taxonomy" id="694435"/>
    <lineage>
        <taxon>Bacteria</taxon>
        <taxon>Thermotogati</taxon>
        <taxon>Deinococcota</taxon>
        <taxon>Deinococci</taxon>
        <taxon>Deinococcales</taxon>
        <taxon>Deinococcaceae</taxon>
        <taxon>Deinococcus</taxon>
    </lineage>
</organism>
<comment type="function">
    <text evidence="1 9">The alpha subunit is responsible for the aldol cleavage of indoleglycerol phosphate to indole and glyceraldehyde 3-phosphate.</text>
</comment>
<dbReference type="RefSeq" id="WP_110886080.1">
    <property type="nucleotide sequence ID" value="NZ_QJSX01000004.1"/>
</dbReference>
<keyword evidence="6 9" id="KW-0057">Aromatic amino acid biosynthesis</keyword>
<comment type="similarity">
    <text evidence="9 10">Belongs to the TrpA family.</text>
</comment>
<dbReference type="PROSITE" id="PS00167">
    <property type="entry name" value="TRP_SYNTHASE_ALPHA"/>
    <property type="match status" value="1"/>
</dbReference>
<dbReference type="Pfam" id="PF00290">
    <property type="entry name" value="Trp_syntA"/>
    <property type="match status" value="1"/>
</dbReference>
<dbReference type="GO" id="GO:0004834">
    <property type="term" value="F:tryptophan synthase activity"/>
    <property type="evidence" value="ECO:0007669"/>
    <property type="project" value="UniProtKB-UniRule"/>
</dbReference>
<dbReference type="UniPathway" id="UPA00035">
    <property type="reaction ID" value="UER00044"/>
</dbReference>
<dbReference type="InterPro" id="IPR011060">
    <property type="entry name" value="RibuloseP-bd_barrel"/>
</dbReference>
<name>A0A318S8V6_9DEIO</name>
<reference evidence="11 12" key="1">
    <citation type="submission" date="2018-06" db="EMBL/GenBank/DDBJ databases">
        <title>Genomic Encyclopedia of Type Strains, Phase IV (KMG-IV): sequencing the most valuable type-strain genomes for metagenomic binning, comparative biology and taxonomic classification.</title>
        <authorList>
            <person name="Goeker M."/>
        </authorList>
    </citation>
    <scope>NUCLEOTIDE SEQUENCE [LARGE SCALE GENOMIC DNA]</scope>
    <source>
        <strain evidence="11 12">DSM 18048</strain>
    </source>
</reference>
<keyword evidence="5 9" id="KW-0822">Tryptophan biosynthesis</keyword>
<dbReference type="NCBIfam" id="TIGR00262">
    <property type="entry name" value="trpA"/>
    <property type="match status" value="1"/>
</dbReference>
<evidence type="ECO:0000256" key="1">
    <source>
        <dbReference type="ARBA" id="ARBA00003365"/>
    </source>
</evidence>
<dbReference type="Gene3D" id="3.20.20.70">
    <property type="entry name" value="Aldolase class I"/>
    <property type="match status" value="1"/>
</dbReference>
<dbReference type="PANTHER" id="PTHR43406">
    <property type="entry name" value="TRYPTOPHAN SYNTHASE, ALPHA CHAIN"/>
    <property type="match status" value="1"/>
</dbReference>
<dbReference type="SUPFAM" id="SSF51366">
    <property type="entry name" value="Ribulose-phoshate binding barrel"/>
    <property type="match status" value="1"/>
</dbReference>
<dbReference type="InterPro" id="IPR002028">
    <property type="entry name" value="Trp_synthase_suA"/>
</dbReference>
<dbReference type="Proteomes" id="UP000248326">
    <property type="component" value="Unassembled WGS sequence"/>
</dbReference>
<protein>
    <recommendedName>
        <fullName evidence="9">Tryptophan synthase alpha chain</fullName>
        <ecNumber evidence="9">4.2.1.20</ecNumber>
    </recommendedName>
</protein>
<evidence type="ECO:0000313" key="12">
    <source>
        <dbReference type="Proteomes" id="UP000248326"/>
    </source>
</evidence>
<feature type="active site" description="Proton acceptor" evidence="9">
    <location>
        <position position="64"/>
    </location>
</feature>
<dbReference type="OrthoDB" id="9804578at2"/>
<accession>A0A318S8V6</accession>
<proteinExistence type="inferred from homology"/>
<comment type="catalytic activity">
    <reaction evidence="8 9">
        <text>(1S,2R)-1-C-(indol-3-yl)glycerol 3-phosphate + L-serine = D-glyceraldehyde 3-phosphate + L-tryptophan + H2O</text>
        <dbReference type="Rhea" id="RHEA:10532"/>
        <dbReference type="ChEBI" id="CHEBI:15377"/>
        <dbReference type="ChEBI" id="CHEBI:33384"/>
        <dbReference type="ChEBI" id="CHEBI:57912"/>
        <dbReference type="ChEBI" id="CHEBI:58866"/>
        <dbReference type="ChEBI" id="CHEBI:59776"/>
        <dbReference type="EC" id="4.2.1.20"/>
    </reaction>
</comment>
<dbReference type="FunFam" id="3.20.20.70:FF:000037">
    <property type="entry name" value="Tryptophan synthase alpha chain"/>
    <property type="match status" value="1"/>
</dbReference>
<evidence type="ECO:0000256" key="9">
    <source>
        <dbReference type="HAMAP-Rule" id="MF_00131"/>
    </source>
</evidence>
<sequence>MTIMTKSRIHDAFHRAESEGRAAFIGYLPADYPTAEEFQLHAAELLRFADLLEVGLPYSDPLGDGPTIQKASELALRNGATIRRTFDAVRKLRERTDKPLVLMTYYNPILAWGEERFVKDAVAAGLDGLILPDLPPDEAESLRDLAARFDLKLTFLIAPTSTPERIRLVSEATTSFLYAVSVTGVTGARTGSALHEVPRLLALAREHTSHPIAVGFGVGDRGSANAVAKVADGVVVGSALVTAALTPDGVGPLAQEILAGCAR</sequence>
<evidence type="ECO:0000256" key="6">
    <source>
        <dbReference type="ARBA" id="ARBA00023141"/>
    </source>
</evidence>
<evidence type="ECO:0000256" key="8">
    <source>
        <dbReference type="ARBA" id="ARBA00049047"/>
    </source>
</evidence>
<evidence type="ECO:0000256" key="3">
    <source>
        <dbReference type="ARBA" id="ARBA00011270"/>
    </source>
</evidence>
<dbReference type="HAMAP" id="MF_00131">
    <property type="entry name" value="Trp_synth_alpha"/>
    <property type="match status" value="1"/>
</dbReference>
<dbReference type="AlphaFoldDB" id="A0A318S8V6"/>
<evidence type="ECO:0000256" key="4">
    <source>
        <dbReference type="ARBA" id="ARBA00022605"/>
    </source>
</evidence>
<evidence type="ECO:0000256" key="5">
    <source>
        <dbReference type="ARBA" id="ARBA00022822"/>
    </source>
</evidence>
<gene>
    <name evidence="9" type="primary">trpA</name>
    <name evidence="11" type="ORF">DES52_104249</name>
</gene>
<evidence type="ECO:0000256" key="10">
    <source>
        <dbReference type="RuleBase" id="RU003662"/>
    </source>
</evidence>